<name>A0A4R3MTS0_9GAMM</name>
<reference evidence="1 2" key="1">
    <citation type="submission" date="2019-03" db="EMBL/GenBank/DDBJ databases">
        <title>Genomic Encyclopedia of Type Strains, Phase IV (KMG-IV): sequencing the most valuable type-strain genomes for metagenomic binning, comparative biology and taxonomic classification.</title>
        <authorList>
            <person name="Goeker M."/>
        </authorList>
    </citation>
    <scope>NUCLEOTIDE SEQUENCE [LARGE SCALE GENOMIC DNA]</scope>
    <source>
        <strain evidence="1 2">DSM 13587</strain>
    </source>
</reference>
<dbReference type="RefSeq" id="WP_207896250.1">
    <property type="nucleotide sequence ID" value="NZ_SMAO01000008.1"/>
</dbReference>
<dbReference type="EMBL" id="SMAO01000008">
    <property type="protein sequence ID" value="TCT19445.1"/>
    <property type="molecule type" value="Genomic_DNA"/>
</dbReference>
<comment type="caution">
    <text evidence="1">The sequence shown here is derived from an EMBL/GenBank/DDBJ whole genome shotgun (WGS) entry which is preliminary data.</text>
</comment>
<organism evidence="1 2">
    <name type="scientific">Thiobaca trueperi</name>
    <dbReference type="NCBI Taxonomy" id="127458"/>
    <lineage>
        <taxon>Bacteria</taxon>
        <taxon>Pseudomonadati</taxon>
        <taxon>Pseudomonadota</taxon>
        <taxon>Gammaproteobacteria</taxon>
        <taxon>Chromatiales</taxon>
        <taxon>Chromatiaceae</taxon>
        <taxon>Thiobaca</taxon>
    </lineage>
</organism>
<dbReference type="InterPro" id="IPR015946">
    <property type="entry name" value="KH_dom-like_a/b"/>
</dbReference>
<dbReference type="Pfam" id="PF02566">
    <property type="entry name" value="OsmC"/>
    <property type="match status" value="1"/>
</dbReference>
<dbReference type="InterPro" id="IPR036102">
    <property type="entry name" value="OsmC/Ohrsf"/>
</dbReference>
<evidence type="ECO:0000313" key="1">
    <source>
        <dbReference type="EMBL" id="TCT19445.1"/>
    </source>
</evidence>
<dbReference type="Gene3D" id="3.30.300.20">
    <property type="match status" value="1"/>
</dbReference>
<proteinExistence type="predicted"/>
<protein>
    <submittedName>
        <fullName evidence="1">OsmC-like protein</fullName>
    </submittedName>
</protein>
<dbReference type="AlphaFoldDB" id="A0A4R3MTS0"/>
<gene>
    <name evidence="1" type="ORF">EDC35_10851</name>
</gene>
<dbReference type="Proteomes" id="UP000295717">
    <property type="component" value="Unassembled WGS sequence"/>
</dbReference>
<keyword evidence="2" id="KW-1185">Reference proteome</keyword>
<evidence type="ECO:0000313" key="2">
    <source>
        <dbReference type="Proteomes" id="UP000295717"/>
    </source>
</evidence>
<accession>A0A4R3MTS0</accession>
<dbReference type="SUPFAM" id="SSF82784">
    <property type="entry name" value="OsmC-like"/>
    <property type="match status" value="1"/>
</dbReference>
<dbReference type="InterPro" id="IPR003718">
    <property type="entry name" value="OsmC/Ohr_fam"/>
</dbReference>
<sequence length="82" mass="9269">MTHDLAKAVYLSDRVIVMASGSERTHHRGEPVGFSHIRLRFELDTDASDDQLAILLKLAERYCVIAQSLRQPPVLSLERQPV</sequence>